<gene>
    <name evidence="2" type="ORF">GCM10011501_14550</name>
</gene>
<keyword evidence="3" id="KW-1185">Reference proteome</keyword>
<sequence length="195" mass="21930">MMVKSKLIHGILSVVMLLAMTGVNTVNAKLITVENWHLTTDELGGLRQSSASEQVFYAVSKIWQLDRNDTFEALDGYYFATHQEWRDLVGFGPNSNRGYKNQGGWNDYEWEGKERYFFLFADTLDTGWYKHAGNNDTTSNHTGFYQGRTGMAGFVMIKGEREVAGFGADAIVPEPTTIAILSLGIIALFLRRIID</sequence>
<reference evidence="3" key="1">
    <citation type="journal article" date="2019" name="Int. J. Syst. Evol. Microbiol.">
        <title>The Global Catalogue of Microorganisms (GCM) 10K type strain sequencing project: providing services to taxonomists for standard genome sequencing and annotation.</title>
        <authorList>
            <consortium name="The Broad Institute Genomics Platform"/>
            <consortium name="The Broad Institute Genome Sequencing Center for Infectious Disease"/>
            <person name="Wu L."/>
            <person name="Ma J."/>
        </authorList>
    </citation>
    <scope>NUCLEOTIDE SEQUENCE [LARGE SCALE GENOMIC DNA]</scope>
    <source>
        <strain evidence="3">CGMCC 1.15922</strain>
    </source>
</reference>
<evidence type="ECO:0000259" key="1">
    <source>
        <dbReference type="Pfam" id="PF07589"/>
    </source>
</evidence>
<name>A0ABQ3IJL0_9GAMM</name>
<dbReference type="InterPro" id="IPR013424">
    <property type="entry name" value="Ice-binding_C"/>
</dbReference>
<comment type="caution">
    <text evidence="2">The sequence shown here is derived from an EMBL/GenBank/DDBJ whole genome shotgun (WGS) entry which is preliminary data.</text>
</comment>
<dbReference type="NCBIfam" id="TIGR02595">
    <property type="entry name" value="PEP_CTERM"/>
    <property type="match status" value="1"/>
</dbReference>
<evidence type="ECO:0000313" key="3">
    <source>
        <dbReference type="Proteomes" id="UP000626370"/>
    </source>
</evidence>
<dbReference type="Proteomes" id="UP000626370">
    <property type="component" value="Unassembled WGS sequence"/>
</dbReference>
<feature type="domain" description="Ice-binding protein C-terminal" evidence="1">
    <location>
        <begin position="172"/>
        <end position="192"/>
    </location>
</feature>
<evidence type="ECO:0000313" key="2">
    <source>
        <dbReference type="EMBL" id="GHE86454.1"/>
    </source>
</evidence>
<proteinExistence type="predicted"/>
<dbReference type="Pfam" id="PF07589">
    <property type="entry name" value="PEP-CTERM"/>
    <property type="match status" value="1"/>
</dbReference>
<protein>
    <recommendedName>
        <fullName evidence="1">Ice-binding protein C-terminal domain-containing protein</fullName>
    </recommendedName>
</protein>
<dbReference type="RefSeq" id="WP_189377606.1">
    <property type="nucleotide sequence ID" value="NZ_BNAH01000005.1"/>
</dbReference>
<dbReference type="EMBL" id="BNAH01000005">
    <property type="protein sequence ID" value="GHE86454.1"/>
    <property type="molecule type" value="Genomic_DNA"/>
</dbReference>
<accession>A0ABQ3IJL0</accession>
<organism evidence="2 3">
    <name type="scientific">Thalassotalea profundi</name>
    <dbReference type="NCBI Taxonomy" id="2036687"/>
    <lineage>
        <taxon>Bacteria</taxon>
        <taxon>Pseudomonadati</taxon>
        <taxon>Pseudomonadota</taxon>
        <taxon>Gammaproteobacteria</taxon>
        <taxon>Alteromonadales</taxon>
        <taxon>Colwelliaceae</taxon>
        <taxon>Thalassotalea</taxon>
    </lineage>
</organism>